<dbReference type="RefSeq" id="WP_084433234.1">
    <property type="nucleotide sequence ID" value="NZ_FWXV01000011.1"/>
</dbReference>
<dbReference type="InterPro" id="IPR005084">
    <property type="entry name" value="CBM6"/>
</dbReference>
<evidence type="ECO:0000313" key="3">
    <source>
        <dbReference type="EMBL" id="SMD24997.1"/>
    </source>
</evidence>
<dbReference type="OrthoDB" id="112037at2"/>
<evidence type="ECO:0000313" key="4">
    <source>
        <dbReference type="Proteomes" id="UP000192674"/>
    </source>
</evidence>
<dbReference type="SUPFAM" id="SSF49785">
    <property type="entry name" value="Galactose-binding domain-like"/>
    <property type="match status" value="1"/>
</dbReference>
<dbReference type="AlphaFoldDB" id="A0A1W2FSQ5"/>
<dbReference type="Gene3D" id="2.60.120.260">
    <property type="entry name" value="Galactose-binding domain-like"/>
    <property type="match status" value="1"/>
</dbReference>
<evidence type="ECO:0000256" key="1">
    <source>
        <dbReference type="SAM" id="MobiDB-lite"/>
    </source>
</evidence>
<feature type="compositionally biased region" description="Pro residues" evidence="1">
    <location>
        <begin position="74"/>
        <end position="83"/>
    </location>
</feature>
<gene>
    <name evidence="3" type="ORF">SAMN05661093_08862</name>
</gene>
<dbReference type="Pfam" id="PF22704">
    <property type="entry name" value="CBM13-like"/>
    <property type="match status" value="1"/>
</dbReference>
<feature type="compositionally biased region" description="Pro residues" evidence="1">
    <location>
        <begin position="92"/>
        <end position="104"/>
    </location>
</feature>
<dbReference type="EMBL" id="FWXV01000011">
    <property type="protein sequence ID" value="SMD24997.1"/>
    <property type="molecule type" value="Genomic_DNA"/>
</dbReference>
<reference evidence="3 4" key="1">
    <citation type="submission" date="2017-04" db="EMBL/GenBank/DDBJ databases">
        <authorList>
            <person name="Afonso C.L."/>
            <person name="Miller P.J."/>
            <person name="Scott M.A."/>
            <person name="Spackman E."/>
            <person name="Goraichik I."/>
            <person name="Dimitrov K.M."/>
            <person name="Suarez D.L."/>
            <person name="Swayne D.E."/>
        </authorList>
    </citation>
    <scope>NUCLEOTIDE SEQUENCE [LARGE SCALE GENOMIC DNA]</scope>
    <source>
        <strain evidence="3 4">DSM 43828</strain>
    </source>
</reference>
<dbReference type="Proteomes" id="UP000192674">
    <property type="component" value="Unassembled WGS sequence"/>
</dbReference>
<keyword evidence="4" id="KW-1185">Reference proteome</keyword>
<dbReference type="InterPro" id="IPR008979">
    <property type="entry name" value="Galactose-bd-like_sf"/>
</dbReference>
<sequence length="235" mass="24408">MDRRLKRAMIGGSTCAVAVLVTTLLVSQPDEPLSAKITVPQAQDADIDPGIRNPPPTSVSVILPAPPVGTTSDAPPPPPPRTPPTTSAPREPLAPPARPAPAQPVPVDFQAEQARIHKGSVQSNHSGFTGSGFVDYVNERGGSVEWIVTATATGRTDAVFRFANGSNAPRPTAITVNGILVASVAFPVTNGWSDWRTLTVHISLLTGSNNSIKVIATSDNGGPNLDKVTVVLPPS</sequence>
<name>A0A1W2FSQ5_KIBAR</name>
<organism evidence="3 4">
    <name type="scientific">Kibdelosporangium aridum</name>
    <dbReference type="NCBI Taxonomy" id="2030"/>
    <lineage>
        <taxon>Bacteria</taxon>
        <taxon>Bacillati</taxon>
        <taxon>Actinomycetota</taxon>
        <taxon>Actinomycetes</taxon>
        <taxon>Pseudonocardiales</taxon>
        <taxon>Pseudonocardiaceae</taxon>
        <taxon>Kibdelosporangium</taxon>
    </lineage>
</organism>
<accession>A0A1W2FSQ5</accession>
<protein>
    <submittedName>
        <fullName evidence="3">Carbohydrate binding module (Family 35)</fullName>
    </submittedName>
</protein>
<dbReference type="PROSITE" id="PS51175">
    <property type="entry name" value="CBM6"/>
    <property type="match status" value="1"/>
</dbReference>
<proteinExistence type="predicted"/>
<evidence type="ECO:0000259" key="2">
    <source>
        <dbReference type="PROSITE" id="PS51175"/>
    </source>
</evidence>
<feature type="region of interest" description="Disordered" evidence="1">
    <location>
        <begin position="39"/>
        <end position="104"/>
    </location>
</feature>
<dbReference type="InterPro" id="IPR055240">
    <property type="entry name" value="CBM13-like"/>
</dbReference>
<dbReference type="GO" id="GO:0030246">
    <property type="term" value="F:carbohydrate binding"/>
    <property type="evidence" value="ECO:0007669"/>
    <property type="project" value="InterPro"/>
</dbReference>
<feature type="domain" description="CBM6" evidence="2">
    <location>
        <begin position="107"/>
        <end position="231"/>
    </location>
</feature>
<dbReference type="CDD" id="cd04082">
    <property type="entry name" value="CBM35_pectate_lyase-like"/>
    <property type="match status" value="1"/>
</dbReference>